<dbReference type="EMBL" id="LBJQ01000082">
    <property type="protein sequence ID" value="RXH26412.1"/>
    <property type="molecule type" value="Genomic_DNA"/>
</dbReference>
<name>A0A4Q0S1M4_9BRAD</name>
<reference evidence="1 2" key="1">
    <citation type="submission" date="2015-04" db="EMBL/GenBank/DDBJ databases">
        <title>Comparative genomics of rhizobia nodulating Arachis hypogaea in China.</title>
        <authorList>
            <person name="Li Y."/>
        </authorList>
    </citation>
    <scope>NUCLEOTIDE SEQUENCE [LARGE SCALE GENOMIC DNA]</scope>
    <source>
        <strain evidence="1 2">CCBAU 51757</strain>
    </source>
</reference>
<proteinExistence type="predicted"/>
<accession>A0A4Q0S1M4</accession>
<dbReference type="AlphaFoldDB" id="A0A4Q0S1M4"/>
<gene>
    <name evidence="1" type="ORF">XH99_21035</name>
</gene>
<evidence type="ECO:0000313" key="1">
    <source>
        <dbReference type="EMBL" id="RXH26412.1"/>
    </source>
</evidence>
<protein>
    <submittedName>
        <fullName evidence="1">Uncharacterized protein</fullName>
    </submittedName>
</protein>
<dbReference type="Proteomes" id="UP000289546">
    <property type="component" value="Unassembled WGS sequence"/>
</dbReference>
<organism evidence="1 2">
    <name type="scientific">Bradyrhizobium nanningense</name>
    <dbReference type="NCBI Taxonomy" id="1325118"/>
    <lineage>
        <taxon>Bacteria</taxon>
        <taxon>Pseudomonadati</taxon>
        <taxon>Pseudomonadota</taxon>
        <taxon>Alphaproteobacteria</taxon>
        <taxon>Hyphomicrobiales</taxon>
        <taxon>Nitrobacteraceae</taxon>
        <taxon>Bradyrhizobium</taxon>
    </lineage>
</organism>
<evidence type="ECO:0000313" key="2">
    <source>
        <dbReference type="Proteomes" id="UP000289546"/>
    </source>
</evidence>
<sequence>MLPQEIVPLAPLLARLHEDHATTMSREFGGLFRTSLHKLPHFVATREIDRLNAKFVPWLDH</sequence>
<comment type="caution">
    <text evidence="1">The sequence shown here is derived from an EMBL/GenBank/DDBJ whole genome shotgun (WGS) entry which is preliminary data.</text>
</comment>
<keyword evidence="2" id="KW-1185">Reference proteome</keyword>